<evidence type="ECO:0000313" key="3">
    <source>
        <dbReference type="EMBL" id="QFG03337.1"/>
    </source>
</evidence>
<dbReference type="Proteomes" id="UP000326331">
    <property type="component" value="Chromosome"/>
</dbReference>
<name>A0ABX6C286_9CHLR</name>
<dbReference type="Gene3D" id="3.90.226.10">
    <property type="entry name" value="2-enoyl-CoA Hydratase, Chain A, domain 1"/>
    <property type="match status" value="1"/>
</dbReference>
<accession>A0ABX6C286</accession>
<dbReference type="Gene3D" id="1.10.12.10">
    <property type="entry name" value="Lyase 2-enoyl-coa Hydratase, Chain A, domain 2"/>
    <property type="match status" value="1"/>
</dbReference>
<evidence type="ECO:0000256" key="1">
    <source>
        <dbReference type="ARBA" id="ARBA00005254"/>
    </source>
</evidence>
<organism evidence="3 4">
    <name type="scientific">Tepidiforma bonchosmolovskayae</name>
    <dbReference type="NCBI Taxonomy" id="2601677"/>
    <lineage>
        <taxon>Bacteria</taxon>
        <taxon>Bacillati</taxon>
        <taxon>Chloroflexota</taxon>
        <taxon>Tepidiformia</taxon>
        <taxon>Tepidiformales</taxon>
        <taxon>Tepidiformaceae</taxon>
        <taxon>Tepidiforma</taxon>
    </lineage>
</organism>
<dbReference type="PANTHER" id="PTHR43459">
    <property type="entry name" value="ENOYL-COA HYDRATASE"/>
    <property type="match status" value="1"/>
</dbReference>
<dbReference type="PANTHER" id="PTHR43459:SF1">
    <property type="entry name" value="EG:BACN32G11.4 PROTEIN"/>
    <property type="match status" value="1"/>
</dbReference>
<evidence type="ECO:0000313" key="4">
    <source>
        <dbReference type="Proteomes" id="UP000326331"/>
    </source>
</evidence>
<gene>
    <name evidence="3" type="ORF">Tbon_08515</name>
</gene>
<dbReference type="Pfam" id="PF00378">
    <property type="entry name" value="ECH_1"/>
    <property type="match status" value="1"/>
</dbReference>
<dbReference type="InterPro" id="IPR018376">
    <property type="entry name" value="Enoyl-CoA_hyd/isom_CS"/>
</dbReference>
<dbReference type="InterPro" id="IPR001753">
    <property type="entry name" value="Enoyl-CoA_hydra/iso"/>
</dbReference>
<dbReference type="EMBL" id="CP042829">
    <property type="protein sequence ID" value="QFG03337.1"/>
    <property type="molecule type" value="Genomic_DNA"/>
</dbReference>
<dbReference type="InterPro" id="IPR014748">
    <property type="entry name" value="Enoyl-CoA_hydra_C"/>
</dbReference>
<dbReference type="CDD" id="cd06558">
    <property type="entry name" value="crotonase-like"/>
    <property type="match status" value="1"/>
</dbReference>
<dbReference type="InterPro" id="IPR029045">
    <property type="entry name" value="ClpP/crotonase-like_dom_sf"/>
</dbReference>
<dbReference type="PROSITE" id="PS00166">
    <property type="entry name" value="ENOYL_COA_HYDRATASE"/>
    <property type="match status" value="1"/>
</dbReference>
<comment type="similarity">
    <text evidence="1 2">Belongs to the enoyl-CoA hydratase/isomerase family.</text>
</comment>
<dbReference type="SUPFAM" id="SSF52096">
    <property type="entry name" value="ClpP/crotonase"/>
    <property type="match status" value="1"/>
</dbReference>
<keyword evidence="4" id="KW-1185">Reference proteome</keyword>
<proteinExistence type="inferred from homology"/>
<dbReference type="RefSeq" id="WP_158067300.1">
    <property type="nucleotide sequence ID" value="NZ_CP042829.1"/>
</dbReference>
<evidence type="ECO:0000256" key="2">
    <source>
        <dbReference type="RuleBase" id="RU003707"/>
    </source>
</evidence>
<sequence length="269" mass="28486">MSDVVLTSVEDAVMVITMNRPESLNAMTPEMLDTLADVAAKAAADPAIRCVVITGAGRAFCAGGDVKAMAAANEAAASSGGGGGLVSRVDVLRQQEEVSRLLHEMPKPTIAAVNGVAAGAGLSVALAADLRIASDQARFTTAFAKVGFSGDFGGTWLLQRLVGPMRARELYFLSDVIDAARALELGIVSRVVPHDQFWAETMALAKRLASGPTLAYARMKDNFVYGETNTFADTLTREAENMIASGQTEDHRNAARAFVEKREPVFHGR</sequence>
<protein>
    <submittedName>
        <fullName evidence="3">Enoyl-CoA hydratase</fullName>
    </submittedName>
</protein>
<reference evidence="3 4" key="1">
    <citation type="submission" date="2019-10" db="EMBL/GenBank/DDBJ databases">
        <title>Thermopilla bonchosmolovskayae gen. nov., sp. nov., a moderately thermophilic Chloroflexi bacterium from a Chukotka hot spring (Arctic, Russia), representing a novel classis Thermopillaia, which include previously uncultivated lineage OLB14.</title>
        <authorList>
            <person name="Kochetkova T.V."/>
            <person name="Zayulina K.S."/>
            <person name="Zhigarkov V.S."/>
            <person name="Minaev N.V."/>
            <person name="Novikov A."/>
            <person name="Toshchakov S.V."/>
            <person name="Elcheninov A.G."/>
            <person name="Kublanov I.V."/>
        </authorList>
    </citation>
    <scope>NUCLEOTIDE SEQUENCE [LARGE SCALE GENOMIC DNA]</scope>
    <source>
        <strain evidence="3 4">3753O</strain>
    </source>
</reference>